<reference evidence="2 3" key="1">
    <citation type="submission" date="2019-10" db="EMBL/GenBank/DDBJ databases">
        <authorList>
            <person name="Palmer J.M."/>
        </authorList>
    </citation>
    <scope>NUCLEOTIDE SEQUENCE [LARGE SCALE GENOMIC DNA]</scope>
    <source>
        <strain evidence="2 3">TWF718</strain>
    </source>
</reference>
<organism evidence="2 3">
    <name type="scientific">Orbilia javanica</name>
    <dbReference type="NCBI Taxonomy" id="47235"/>
    <lineage>
        <taxon>Eukaryota</taxon>
        <taxon>Fungi</taxon>
        <taxon>Dikarya</taxon>
        <taxon>Ascomycota</taxon>
        <taxon>Pezizomycotina</taxon>
        <taxon>Orbiliomycetes</taxon>
        <taxon>Orbiliales</taxon>
        <taxon>Orbiliaceae</taxon>
        <taxon>Orbilia</taxon>
    </lineage>
</organism>
<comment type="caution">
    <text evidence="2">The sequence shown here is derived from an EMBL/GenBank/DDBJ whole genome shotgun (WGS) entry which is preliminary data.</text>
</comment>
<evidence type="ECO:0000313" key="3">
    <source>
        <dbReference type="Proteomes" id="UP001313282"/>
    </source>
</evidence>
<feature type="compositionally biased region" description="Basic and acidic residues" evidence="1">
    <location>
        <begin position="269"/>
        <end position="289"/>
    </location>
</feature>
<feature type="compositionally biased region" description="Basic and acidic residues" evidence="1">
    <location>
        <begin position="300"/>
        <end position="312"/>
    </location>
</feature>
<name>A0AAN8MKR8_9PEZI</name>
<feature type="region of interest" description="Disordered" evidence="1">
    <location>
        <begin position="68"/>
        <end position="115"/>
    </location>
</feature>
<feature type="compositionally biased region" description="Polar residues" evidence="1">
    <location>
        <begin position="81"/>
        <end position="105"/>
    </location>
</feature>
<dbReference type="Proteomes" id="UP001313282">
    <property type="component" value="Unassembled WGS sequence"/>
</dbReference>
<dbReference type="AlphaFoldDB" id="A0AAN8MKR8"/>
<proteinExistence type="predicted"/>
<evidence type="ECO:0000313" key="2">
    <source>
        <dbReference type="EMBL" id="KAK6337039.1"/>
    </source>
</evidence>
<sequence length="386" mass="43190">MAIRTTRDWFSSVNTRAEFLIVHDAIAIDPMNRHFRSSEENQNLIPLIDNKELVLNPAVPLVEMTNKNGNRYRLDSDENSEPNLADTNPNTQRTPGTRKTTSQSKDGLERAGVAPIERDGSESFINSLMLSGGLALLDQQAVAKRQLEAELAFLSNQDLLALHETPLRMLPEFQLADLLLRKRLEEELKELPGDERENEIQIKLTIAGYERQAEPRADVSSDDDGFEDYLNMLMRKTGDRDTAGGMEEEYDEGLEYEGAAGYYEDEERIGESNGERRQDDKIKVEEPLKNEQSIAVEPEDDRKGGHGNDPIKIEADLAGTADVSALGPGNLDTSQINARIESILPQVQMSDVPLDLGPGQQIEEATIKEEYHITQEAEDDIDVKTE</sequence>
<feature type="region of interest" description="Disordered" evidence="1">
    <location>
        <begin position="254"/>
        <end position="312"/>
    </location>
</feature>
<gene>
    <name evidence="2" type="ORF">TWF718_009825</name>
</gene>
<accession>A0AAN8MKR8</accession>
<keyword evidence="3" id="KW-1185">Reference proteome</keyword>
<dbReference type="EMBL" id="JAVHNR010000007">
    <property type="protein sequence ID" value="KAK6337039.1"/>
    <property type="molecule type" value="Genomic_DNA"/>
</dbReference>
<evidence type="ECO:0000256" key="1">
    <source>
        <dbReference type="SAM" id="MobiDB-lite"/>
    </source>
</evidence>
<protein>
    <submittedName>
        <fullName evidence="2">Uncharacterized protein</fullName>
    </submittedName>
</protein>